<comment type="similarity">
    <text evidence="1">Belongs to the DNA mismatch repair MutS family.</text>
</comment>
<dbReference type="InterPro" id="IPR007696">
    <property type="entry name" value="DNA_mismatch_repair_MutS_core"/>
</dbReference>
<dbReference type="GO" id="GO:0051026">
    <property type="term" value="P:chiasma assembly"/>
    <property type="evidence" value="ECO:0007669"/>
    <property type="project" value="TreeGrafter"/>
</dbReference>
<feature type="domain" description="DNA mismatch repair proteins mutS family" evidence="6">
    <location>
        <begin position="715"/>
        <end position="731"/>
    </location>
</feature>
<dbReference type="SUPFAM" id="SSF52540">
    <property type="entry name" value="P-loop containing nucleoside triphosphate hydrolases"/>
    <property type="match status" value="1"/>
</dbReference>
<dbReference type="Proteomes" id="UP000007148">
    <property type="component" value="Unassembled WGS sequence"/>
</dbReference>
<dbReference type="SMART" id="SM00533">
    <property type="entry name" value="MUTSd"/>
    <property type="match status" value="1"/>
</dbReference>
<reference evidence="7 8" key="1">
    <citation type="journal article" date="2011" name="PLoS Pathog.">
        <title>Endophytic Life Strategies Decoded by Genome and Transcriptome Analyses of the Mutualistic Root Symbiont Piriformospora indica.</title>
        <authorList>
            <person name="Zuccaro A."/>
            <person name="Lahrmann U."/>
            <person name="Guldener U."/>
            <person name="Langen G."/>
            <person name="Pfiffi S."/>
            <person name="Biedenkopf D."/>
            <person name="Wong P."/>
            <person name="Samans B."/>
            <person name="Grimm C."/>
            <person name="Basiewicz M."/>
            <person name="Murat C."/>
            <person name="Martin F."/>
            <person name="Kogel K.H."/>
        </authorList>
    </citation>
    <scope>NUCLEOTIDE SEQUENCE [LARGE SCALE GENOMIC DNA]</scope>
    <source>
        <strain evidence="7 8">DSM 11827</strain>
    </source>
</reference>
<accession>G4T8M2</accession>
<organism evidence="7 8">
    <name type="scientific">Serendipita indica (strain DSM 11827)</name>
    <name type="common">Root endophyte fungus</name>
    <name type="synonym">Piriformospora indica</name>
    <dbReference type="NCBI Taxonomy" id="1109443"/>
    <lineage>
        <taxon>Eukaryota</taxon>
        <taxon>Fungi</taxon>
        <taxon>Dikarya</taxon>
        <taxon>Basidiomycota</taxon>
        <taxon>Agaricomycotina</taxon>
        <taxon>Agaricomycetes</taxon>
        <taxon>Sebacinales</taxon>
        <taxon>Serendipitaceae</taxon>
        <taxon>Serendipita</taxon>
    </lineage>
</organism>
<sequence>MASQSSRQRSALFEENLAEEENTRSIRSEDAEDATPNDVSEICLTIICTNGRLACAYFDPITGTLFIMEDTEENKYYDLAARILEQVCPGFVLTSSRSDELFIDFLRDQLNDHLQVRPWKEFTAKHGTERLQTLPLLAGQLAEEEEDSVSAQDNIDNFMSSRGTMHPSLIQWRASIRSGNFTVDEGRSQLCMSSIGALIDYLTRSKVANDAGWDVEELDDVKRIEYFSLAEYMQIHSDALLSLQVFLSEKHASIYSDSVKEGLSIYGILNQTRTPFGGALLRQWLLRPSTSLSTISERHDAISCLTAIENQATAAALHKNIVGTKGVLLALARLRKGKATLQNWKAVIQFWVSVTLVRGSLLELHHTLHIRGSQELLEMIGSSHFAEVAQAINDIIDWEESTNLGRIVVKPLVDEELDQWKETMATMDSFLSKVAQGIVATLAPEEATLFSEFNVVYFPQLGYLISVSGPTEQPLEPNDCPEGWVFQFMTNNTLYFKSDKMHGMKFSQANSHSFVKDLDECIGDVNTLIADREIEIIQSLQAEVLNYSDNIATMCERLAVLDCLLSLADAARRYQWIRPEMCEDVVLDIRDGRHPIQELVDENFVANDVYAVGGTPSSNHSESSSSSQEKTGNSIVICTGANASGKSIYLKQCALIPYLAQVGSFVPAASARLGIIHRIFTRIQTRESVSKMQSALMIELNQVSLAIRHGTTPRTIVLLDEFGKGTLSSDGAGLFTGVIKHFLSLGDMCPLVIAATHFHEIFDASMLSPDLPISFVHMSVMITNTSGSVLETDADNAAIPDKGEKREGDRLVRPGEAVTYLFK</sequence>
<dbReference type="HOGENOM" id="CLU_002472_8_0_1"/>
<evidence type="ECO:0000259" key="6">
    <source>
        <dbReference type="PROSITE" id="PS00486"/>
    </source>
</evidence>
<dbReference type="InterPro" id="IPR045076">
    <property type="entry name" value="MutS"/>
</dbReference>
<dbReference type="Pfam" id="PF05192">
    <property type="entry name" value="MutS_III"/>
    <property type="match status" value="1"/>
</dbReference>
<dbReference type="Gene3D" id="1.10.1420.10">
    <property type="match status" value="1"/>
</dbReference>
<dbReference type="GO" id="GO:0005634">
    <property type="term" value="C:nucleus"/>
    <property type="evidence" value="ECO:0007669"/>
    <property type="project" value="TreeGrafter"/>
</dbReference>
<dbReference type="PANTHER" id="PTHR11361">
    <property type="entry name" value="DNA MISMATCH REPAIR PROTEIN MUTS FAMILY MEMBER"/>
    <property type="match status" value="1"/>
</dbReference>
<dbReference type="GO" id="GO:0005524">
    <property type="term" value="F:ATP binding"/>
    <property type="evidence" value="ECO:0007669"/>
    <property type="project" value="UniProtKB-KW"/>
</dbReference>
<dbReference type="Gene3D" id="3.40.50.300">
    <property type="entry name" value="P-loop containing nucleotide triphosphate hydrolases"/>
    <property type="match status" value="1"/>
</dbReference>
<comment type="caution">
    <text evidence="7">The sequence shown here is derived from an EMBL/GenBank/DDBJ whole genome shotgun (WGS) entry which is preliminary data.</text>
</comment>
<keyword evidence="3" id="KW-0067">ATP-binding</keyword>
<dbReference type="eggNOG" id="KOG0221">
    <property type="taxonomic scope" value="Eukaryota"/>
</dbReference>
<evidence type="ECO:0000313" key="8">
    <source>
        <dbReference type="Proteomes" id="UP000007148"/>
    </source>
</evidence>
<dbReference type="GO" id="GO:0030983">
    <property type="term" value="F:mismatched DNA binding"/>
    <property type="evidence" value="ECO:0007669"/>
    <property type="project" value="InterPro"/>
</dbReference>
<dbReference type="AlphaFoldDB" id="G4T8M2"/>
<proteinExistence type="inferred from homology"/>
<evidence type="ECO:0000256" key="1">
    <source>
        <dbReference type="ARBA" id="ARBA00006271"/>
    </source>
</evidence>
<keyword evidence="2" id="KW-0547">Nucleotide-binding</keyword>
<dbReference type="OMA" id="CSVYFMP"/>
<dbReference type="OrthoDB" id="29596at2759"/>
<dbReference type="PANTHER" id="PTHR11361:SF20">
    <property type="entry name" value="MUTS PROTEIN HOMOLOG 5"/>
    <property type="match status" value="1"/>
</dbReference>
<dbReference type="SMART" id="SM00534">
    <property type="entry name" value="MUTSac"/>
    <property type="match status" value="1"/>
</dbReference>
<name>G4T8M2_SERID</name>
<dbReference type="InParanoid" id="G4T8M2"/>
<evidence type="ECO:0000256" key="5">
    <source>
        <dbReference type="SAM" id="MobiDB-lite"/>
    </source>
</evidence>
<keyword evidence="8" id="KW-1185">Reference proteome</keyword>
<gene>
    <name evidence="7" type="ORF">PIIN_11836</name>
</gene>
<keyword evidence="4" id="KW-0238">DNA-binding</keyword>
<dbReference type="InterPro" id="IPR027417">
    <property type="entry name" value="P-loop_NTPase"/>
</dbReference>
<evidence type="ECO:0000256" key="2">
    <source>
        <dbReference type="ARBA" id="ARBA00022741"/>
    </source>
</evidence>
<dbReference type="STRING" id="1109443.G4T8M2"/>
<feature type="region of interest" description="Disordered" evidence="5">
    <location>
        <begin position="1"/>
        <end position="33"/>
    </location>
</feature>
<dbReference type="InterPro" id="IPR000432">
    <property type="entry name" value="DNA_mismatch_repair_MutS_C"/>
</dbReference>
<dbReference type="GO" id="GO:0006298">
    <property type="term" value="P:mismatch repair"/>
    <property type="evidence" value="ECO:0007669"/>
    <property type="project" value="InterPro"/>
</dbReference>
<dbReference type="PROSITE" id="PS00486">
    <property type="entry name" value="DNA_MISMATCH_REPAIR_2"/>
    <property type="match status" value="1"/>
</dbReference>
<protein>
    <submittedName>
        <fullName evidence="7">Related to MSH5-meiosis-specific protein</fullName>
    </submittedName>
</protein>
<dbReference type="InterPro" id="IPR036187">
    <property type="entry name" value="DNA_mismatch_repair_MutS_sf"/>
</dbReference>
<evidence type="ECO:0000256" key="3">
    <source>
        <dbReference type="ARBA" id="ARBA00022840"/>
    </source>
</evidence>
<dbReference type="Pfam" id="PF00488">
    <property type="entry name" value="MutS_V"/>
    <property type="match status" value="1"/>
</dbReference>
<evidence type="ECO:0000313" key="7">
    <source>
        <dbReference type="EMBL" id="CCA67650.1"/>
    </source>
</evidence>
<evidence type="ECO:0000256" key="4">
    <source>
        <dbReference type="ARBA" id="ARBA00023125"/>
    </source>
</evidence>
<dbReference type="SUPFAM" id="SSF48334">
    <property type="entry name" value="DNA repair protein MutS, domain III"/>
    <property type="match status" value="1"/>
</dbReference>
<dbReference type="GO" id="GO:0140664">
    <property type="term" value="F:ATP-dependent DNA damage sensor activity"/>
    <property type="evidence" value="ECO:0007669"/>
    <property type="project" value="InterPro"/>
</dbReference>
<dbReference type="EMBL" id="CAFZ01000017">
    <property type="protein sequence ID" value="CCA67650.1"/>
    <property type="molecule type" value="Genomic_DNA"/>
</dbReference>